<dbReference type="OrthoDB" id="3238618at2"/>
<evidence type="ECO:0000313" key="4">
    <source>
        <dbReference type="Proteomes" id="UP000436357"/>
    </source>
</evidence>
<dbReference type="Proteomes" id="UP000436357">
    <property type="component" value="Unassembled WGS sequence"/>
</dbReference>
<keyword evidence="1" id="KW-0812">Transmembrane</keyword>
<accession>A0A6N7TV36</accession>
<feature type="transmembrane region" description="Helical" evidence="1">
    <location>
        <begin position="95"/>
        <end position="115"/>
    </location>
</feature>
<reference evidence="3 4" key="1">
    <citation type="submission" date="2019-11" db="EMBL/GenBank/DDBJ databases">
        <title>Draft Genome Sequence of Plant Growth-Promoting Rhizosphere-Associated Bacteria.</title>
        <authorList>
            <person name="Vasilyev I.Y."/>
            <person name="Radchenko V."/>
            <person name="Ilnitskaya E.V."/>
        </authorList>
    </citation>
    <scope>NUCLEOTIDE SEQUENCE [LARGE SCALE GENOMIC DNA]</scope>
    <source>
        <strain evidence="3 4">VRA_9sq_n</strain>
    </source>
</reference>
<protein>
    <submittedName>
        <fullName evidence="3">Uncharacterized protein</fullName>
    </submittedName>
</protein>
<evidence type="ECO:0000256" key="2">
    <source>
        <dbReference type="SAM" id="SignalP"/>
    </source>
</evidence>
<proteinExistence type="predicted"/>
<gene>
    <name evidence="3" type="ORF">GKC41_07870</name>
</gene>
<dbReference type="EMBL" id="WKKW01000006">
    <property type="protein sequence ID" value="MSD91561.1"/>
    <property type="molecule type" value="Genomic_DNA"/>
</dbReference>
<feature type="chain" id="PRO_5039386722" evidence="2">
    <location>
        <begin position="22"/>
        <end position="164"/>
    </location>
</feature>
<feature type="transmembrane region" description="Helical" evidence="1">
    <location>
        <begin position="51"/>
        <end position="69"/>
    </location>
</feature>
<feature type="transmembrane region" description="Helical" evidence="1">
    <location>
        <begin position="135"/>
        <end position="157"/>
    </location>
</feature>
<evidence type="ECO:0000313" key="3">
    <source>
        <dbReference type="EMBL" id="MSD91561.1"/>
    </source>
</evidence>
<sequence length="164" mass="18468">MRKRLQAALHTYRCCSLAAMACRGRKSDTTGEDTENTDLRRTIHVPPHADLVLWLLGLALLLPMSWGWYSKIPIQFFMAFPDAVDFASDTWVNRIIATTIVGLVCWLISGIIHIVALYKGKSRKARKWWNVVTKILLVLVTLIVLLHSLAGVLFLSIDVSDIPL</sequence>
<comment type="caution">
    <text evidence="3">The sequence shown here is derived from an EMBL/GenBank/DDBJ whole genome shotgun (WGS) entry which is preliminary data.</text>
</comment>
<evidence type="ECO:0000256" key="1">
    <source>
        <dbReference type="SAM" id="Phobius"/>
    </source>
</evidence>
<keyword evidence="2" id="KW-0732">Signal</keyword>
<keyword evidence="1" id="KW-0472">Membrane</keyword>
<organism evidence="3 4">
    <name type="scientific">Bifidobacterium asteroides</name>
    <dbReference type="NCBI Taxonomy" id="1684"/>
    <lineage>
        <taxon>Bacteria</taxon>
        <taxon>Bacillati</taxon>
        <taxon>Actinomycetota</taxon>
        <taxon>Actinomycetes</taxon>
        <taxon>Bifidobacteriales</taxon>
        <taxon>Bifidobacteriaceae</taxon>
        <taxon>Bifidobacterium</taxon>
    </lineage>
</organism>
<name>A0A6N7TV36_9BIFI</name>
<keyword evidence="1" id="KW-1133">Transmembrane helix</keyword>
<dbReference type="AlphaFoldDB" id="A0A6N7TV36"/>
<feature type="signal peptide" evidence="2">
    <location>
        <begin position="1"/>
        <end position="21"/>
    </location>
</feature>